<evidence type="ECO:0000259" key="1">
    <source>
        <dbReference type="Pfam" id="PF13280"/>
    </source>
</evidence>
<dbReference type="PANTHER" id="PTHR34580:SF1">
    <property type="entry name" value="PROTEIN PAFC"/>
    <property type="match status" value="1"/>
</dbReference>
<dbReference type="EMBL" id="LDJM01000014">
    <property type="protein sequence ID" value="KRG78011.1"/>
    <property type="molecule type" value="Genomic_DNA"/>
</dbReference>
<gene>
    <name evidence="3" type="ORF">ABB30_05850</name>
</gene>
<evidence type="ECO:0000313" key="3">
    <source>
        <dbReference type="EMBL" id="KRG78011.1"/>
    </source>
</evidence>
<dbReference type="PATRIC" id="fig|336566.3.peg.511"/>
<sequence>MPHRTSLESARDPLLRNLILLRMIPRYPSSISTTELHEALAREGFEISLRSLQRDLDGKLSQHFDLLCSKDDLDPAIASLRPYRWSYQPHVRPGLPLMSAAEAMAFQLCEGHLRHLLPPGVLGQLEPHFAEARQTLSKREGSRHAHWLERVRSLPNGKALLPAVVAPDVWEKVAIAVLEQRQLQVDYFSRAKGEVKTMTLHPKGLVSRGPTTYLIASVGDYTDIRHFALHRIQQAQLLTISSRDGEFNMDAYLPEAAFTPRQGTGMVELVADVHPDIASILRETPLGEDQTLEPLPGTVWLRLTACVPDDQETYWWVMALGAGILVHEPSSLRKSIIKNNQSLHFMYTPSVMQKSTTG</sequence>
<dbReference type="InterPro" id="IPR026881">
    <property type="entry name" value="WYL_dom"/>
</dbReference>
<dbReference type="Proteomes" id="UP000050956">
    <property type="component" value="Unassembled WGS sequence"/>
</dbReference>
<dbReference type="Pfam" id="PF25583">
    <property type="entry name" value="WCX"/>
    <property type="match status" value="1"/>
</dbReference>
<feature type="domain" description="WCX" evidence="2">
    <location>
        <begin position="267"/>
        <end position="337"/>
    </location>
</feature>
<dbReference type="InterPro" id="IPR051534">
    <property type="entry name" value="CBASS_pafABC_assoc_protein"/>
</dbReference>
<name>A0A0R0D8B3_9GAMM</name>
<proteinExistence type="predicted"/>
<comment type="caution">
    <text evidence="3">The sequence shown here is derived from an EMBL/GenBank/DDBJ whole genome shotgun (WGS) entry which is preliminary data.</text>
</comment>
<dbReference type="Pfam" id="PF13280">
    <property type="entry name" value="WYL"/>
    <property type="match status" value="1"/>
</dbReference>
<dbReference type="AlphaFoldDB" id="A0A0R0D8B3"/>
<dbReference type="STRING" id="336566.ABB30_05850"/>
<dbReference type="PANTHER" id="PTHR34580">
    <property type="match status" value="1"/>
</dbReference>
<evidence type="ECO:0000259" key="2">
    <source>
        <dbReference type="Pfam" id="PF25583"/>
    </source>
</evidence>
<protein>
    <submittedName>
        <fullName evidence="3">Uncharacterized protein</fullName>
    </submittedName>
</protein>
<evidence type="ECO:0000313" key="4">
    <source>
        <dbReference type="Proteomes" id="UP000050956"/>
    </source>
</evidence>
<accession>A0A0R0D8B3</accession>
<dbReference type="InterPro" id="IPR057727">
    <property type="entry name" value="WCX_dom"/>
</dbReference>
<feature type="domain" description="WYL" evidence="1">
    <location>
        <begin position="169"/>
        <end position="236"/>
    </location>
</feature>
<organism evidence="3 4">
    <name type="scientific">Stenotrophomonas ginsengisoli</name>
    <dbReference type="NCBI Taxonomy" id="336566"/>
    <lineage>
        <taxon>Bacteria</taxon>
        <taxon>Pseudomonadati</taxon>
        <taxon>Pseudomonadota</taxon>
        <taxon>Gammaproteobacteria</taxon>
        <taxon>Lysobacterales</taxon>
        <taxon>Lysobacteraceae</taxon>
        <taxon>Stenotrophomonas</taxon>
    </lineage>
</organism>
<reference evidence="3 4" key="1">
    <citation type="submission" date="2015-05" db="EMBL/GenBank/DDBJ databases">
        <title>Genome sequencing and analysis of members of genus Stenotrophomonas.</title>
        <authorList>
            <person name="Patil P.P."/>
            <person name="Midha S."/>
            <person name="Patil P.B."/>
        </authorList>
    </citation>
    <scope>NUCLEOTIDE SEQUENCE [LARGE SCALE GENOMIC DNA]</scope>
    <source>
        <strain evidence="3 4">DSM 24757</strain>
    </source>
</reference>
<keyword evidence="4" id="KW-1185">Reference proteome</keyword>
<dbReference type="PROSITE" id="PS52050">
    <property type="entry name" value="WYL"/>
    <property type="match status" value="1"/>
</dbReference>